<evidence type="ECO:0000256" key="5">
    <source>
        <dbReference type="ARBA" id="ARBA00022737"/>
    </source>
</evidence>
<protein>
    <recommendedName>
        <fullName evidence="13">Mitochondrial carrier protein</fullName>
    </recommendedName>
</protein>
<dbReference type="KEGG" id="dan:6502678"/>
<evidence type="ECO:0008006" key="13">
    <source>
        <dbReference type="Google" id="ProtNLM"/>
    </source>
</evidence>
<evidence type="ECO:0000256" key="7">
    <source>
        <dbReference type="ARBA" id="ARBA00023136"/>
    </source>
</evidence>
<gene>
    <name evidence="11" type="primary">Dana\GF19943</name>
    <name evidence="11" type="synonym">dana_GLEANR_22349</name>
    <name evidence="11" type="ORF">GF19943</name>
</gene>
<dbReference type="PROSITE" id="PS50920">
    <property type="entry name" value="SOLCAR"/>
    <property type="match status" value="1"/>
</dbReference>
<name>B3M1L6_DROAN</name>
<evidence type="ECO:0000313" key="11">
    <source>
        <dbReference type="EMBL" id="EDV43307.2"/>
    </source>
</evidence>
<evidence type="ECO:0000256" key="8">
    <source>
        <dbReference type="PROSITE-ProRule" id="PRU00282"/>
    </source>
</evidence>
<keyword evidence="6 10" id="KW-1133">Transmembrane helix</keyword>
<keyword evidence="7 8" id="KW-0472">Membrane</keyword>
<feature type="transmembrane region" description="Helical" evidence="10">
    <location>
        <begin position="260"/>
        <end position="285"/>
    </location>
</feature>
<accession>B3M1L6</accession>
<dbReference type="HOGENOM" id="CLU_1005675_0_0_1"/>
<dbReference type="InterPro" id="IPR050391">
    <property type="entry name" value="Mito_Metabolite_Transporter"/>
</dbReference>
<evidence type="ECO:0000256" key="2">
    <source>
        <dbReference type="ARBA" id="ARBA00006375"/>
    </source>
</evidence>
<dbReference type="InterPro" id="IPR018108">
    <property type="entry name" value="MCP_transmembrane"/>
</dbReference>
<dbReference type="PANTHER" id="PTHR45618">
    <property type="entry name" value="MITOCHONDRIAL DICARBOXYLATE CARRIER-RELATED"/>
    <property type="match status" value="1"/>
</dbReference>
<keyword evidence="12" id="KW-1185">Reference proteome</keyword>
<evidence type="ECO:0000256" key="3">
    <source>
        <dbReference type="ARBA" id="ARBA00022448"/>
    </source>
</evidence>
<comment type="similarity">
    <text evidence="2 9">Belongs to the mitochondrial carrier (TC 2.A.29) family.</text>
</comment>
<dbReference type="GO" id="GO:0016020">
    <property type="term" value="C:membrane"/>
    <property type="evidence" value="ECO:0007669"/>
    <property type="project" value="UniProtKB-SubCell"/>
</dbReference>
<keyword evidence="3 9" id="KW-0813">Transport</keyword>
<evidence type="ECO:0000256" key="1">
    <source>
        <dbReference type="ARBA" id="ARBA00004141"/>
    </source>
</evidence>
<dbReference type="OrthoDB" id="1924968at2759"/>
<dbReference type="Proteomes" id="UP000007801">
    <property type="component" value="Unassembled WGS sequence"/>
</dbReference>
<dbReference type="SUPFAM" id="SSF103506">
    <property type="entry name" value="Mitochondrial carrier"/>
    <property type="match status" value="1"/>
</dbReference>
<dbReference type="Gene3D" id="1.50.40.10">
    <property type="entry name" value="Mitochondrial carrier domain"/>
    <property type="match status" value="1"/>
</dbReference>
<dbReference type="eggNOG" id="KOG0759">
    <property type="taxonomic scope" value="Eukaryota"/>
</dbReference>
<evidence type="ECO:0000313" key="12">
    <source>
        <dbReference type="Proteomes" id="UP000007801"/>
    </source>
</evidence>
<keyword evidence="4 8" id="KW-0812">Transmembrane</keyword>
<evidence type="ECO:0000256" key="6">
    <source>
        <dbReference type="ARBA" id="ARBA00022989"/>
    </source>
</evidence>
<feature type="repeat" description="Solcar" evidence="8">
    <location>
        <begin position="13"/>
        <end position="96"/>
    </location>
</feature>
<dbReference type="Pfam" id="PF00153">
    <property type="entry name" value="Mito_carr"/>
    <property type="match status" value="1"/>
</dbReference>
<dbReference type="GeneID" id="6502678"/>
<feature type="transmembrane region" description="Helical" evidence="10">
    <location>
        <begin position="161"/>
        <end position="184"/>
    </location>
</feature>
<evidence type="ECO:0000256" key="9">
    <source>
        <dbReference type="RuleBase" id="RU000488"/>
    </source>
</evidence>
<proteinExistence type="inferred from homology"/>
<organism evidence="11 12">
    <name type="scientific">Drosophila ananassae</name>
    <name type="common">Fruit fly</name>
    <dbReference type="NCBI Taxonomy" id="7217"/>
    <lineage>
        <taxon>Eukaryota</taxon>
        <taxon>Metazoa</taxon>
        <taxon>Ecdysozoa</taxon>
        <taxon>Arthropoda</taxon>
        <taxon>Hexapoda</taxon>
        <taxon>Insecta</taxon>
        <taxon>Pterygota</taxon>
        <taxon>Neoptera</taxon>
        <taxon>Endopterygota</taxon>
        <taxon>Diptera</taxon>
        <taxon>Brachycera</taxon>
        <taxon>Muscomorpha</taxon>
        <taxon>Ephydroidea</taxon>
        <taxon>Drosophilidae</taxon>
        <taxon>Drosophila</taxon>
        <taxon>Sophophora</taxon>
    </lineage>
</organism>
<keyword evidence="5" id="KW-0677">Repeat</keyword>
<dbReference type="InterPro" id="IPR023395">
    <property type="entry name" value="MCP_dom_sf"/>
</dbReference>
<evidence type="ECO:0000256" key="10">
    <source>
        <dbReference type="SAM" id="Phobius"/>
    </source>
</evidence>
<reference evidence="11 12" key="1">
    <citation type="journal article" date="2007" name="Nature">
        <title>Evolution of genes and genomes on the Drosophila phylogeny.</title>
        <authorList>
            <consortium name="Drosophila 12 Genomes Consortium"/>
            <person name="Clark A.G."/>
            <person name="Eisen M.B."/>
            <person name="Smith D.R."/>
            <person name="Bergman C.M."/>
            <person name="Oliver B."/>
            <person name="Markow T.A."/>
            <person name="Kaufman T.C."/>
            <person name="Kellis M."/>
            <person name="Gelbart W."/>
            <person name="Iyer V.N."/>
            <person name="Pollard D.A."/>
            <person name="Sackton T.B."/>
            <person name="Larracuente A.M."/>
            <person name="Singh N.D."/>
            <person name="Abad J.P."/>
            <person name="Abt D.N."/>
            <person name="Adryan B."/>
            <person name="Aguade M."/>
            <person name="Akashi H."/>
            <person name="Anderson W.W."/>
            <person name="Aquadro C.F."/>
            <person name="Ardell D.H."/>
            <person name="Arguello R."/>
            <person name="Artieri C.G."/>
            <person name="Barbash D.A."/>
            <person name="Barker D."/>
            <person name="Barsanti P."/>
            <person name="Batterham P."/>
            <person name="Batzoglou S."/>
            <person name="Begun D."/>
            <person name="Bhutkar A."/>
            <person name="Blanco E."/>
            <person name="Bosak S.A."/>
            <person name="Bradley R.K."/>
            <person name="Brand A.D."/>
            <person name="Brent M.R."/>
            <person name="Brooks A.N."/>
            <person name="Brown R.H."/>
            <person name="Butlin R.K."/>
            <person name="Caggese C."/>
            <person name="Calvi B.R."/>
            <person name="Bernardo de Carvalho A."/>
            <person name="Caspi A."/>
            <person name="Castrezana S."/>
            <person name="Celniker S.E."/>
            <person name="Chang J.L."/>
            <person name="Chapple C."/>
            <person name="Chatterji S."/>
            <person name="Chinwalla A."/>
            <person name="Civetta A."/>
            <person name="Clifton S.W."/>
            <person name="Comeron J.M."/>
            <person name="Costello J.C."/>
            <person name="Coyne J.A."/>
            <person name="Daub J."/>
            <person name="David R.G."/>
            <person name="Delcher A.L."/>
            <person name="Delehaunty K."/>
            <person name="Do C.B."/>
            <person name="Ebling H."/>
            <person name="Edwards K."/>
            <person name="Eickbush T."/>
            <person name="Evans J.D."/>
            <person name="Filipski A."/>
            <person name="Findeiss S."/>
            <person name="Freyhult E."/>
            <person name="Fulton L."/>
            <person name="Fulton R."/>
            <person name="Garcia A.C."/>
            <person name="Gardiner A."/>
            <person name="Garfield D.A."/>
            <person name="Garvin B.E."/>
            <person name="Gibson G."/>
            <person name="Gilbert D."/>
            <person name="Gnerre S."/>
            <person name="Godfrey J."/>
            <person name="Good R."/>
            <person name="Gotea V."/>
            <person name="Gravely B."/>
            <person name="Greenberg A.J."/>
            <person name="Griffiths-Jones S."/>
            <person name="Gross S."/>
            <person name="Guigo R."/>
            <person name="Gustafson E.A."/>
            <person name="Haerty W."/>
            <person name="Hahn M.W."/>
            <person name="Halligan D.L."/>
            <person name="Halpern A.L."/>
            <person name="Halter G.M."/>
            <person name="Han M.V."/>
            <person name="Heger A."/>
            <person name="Hillier L."/>
            <person name="Hinrichs A.S."/>
            <person name="Holmes I."/>
            <person name="Hoskins R.A."/>
            <person name="Hubisz M.J."/>
            <person name="Hultmark D."/>
            <person name="Huntley M.A."/>
            <person name="Jaffe D.B."/>
            <person name="Jagadeeshan S."/>
            <person name="Jeck W.R."/>
            <person name="Johnson J."/>
            <person name="Jones C.D."/>
            <person name="Jordan W.C."/>
            <person name="Karpen G.H."/>
            <person name="Kataoka E."/>
            <person name="Keightley P.D."/>
            <person name="Kheradpour P."/>
            <person name="Kirkness E.F."/>
            <person name="Koerich L.B."/>
            <person name="Kristiansen K."/>
            <person name="Kudrna D."/>
            <person name="Kulathinal R.J."/>
            <person name="Kumar S."/>
            <person name="Kwok R."/>
            <person name="Lander E."/>
            <person name="Langley C.H."/>
            <person name="Lapoint R."/>
            <person name="Lazzaro B.P."/>
            <person name="Lee S.J."/>
            <person name="Levesque L."/>
            <person name="Li R."/>
            <person name="Lin C.F."/>
            <person name="Lin M.F."/>
            <person name="Lindblad-Toh K."/>
            <person name="Llopart A."/>
            <person name="Long M."/>
            <person name="Low L."/>
            <person name="Lozovsky E."/>
            <person name="Lu J."/>
            <person name="Luo M."/>
            <person name="Machado C.A."/>
            <person name="Makalowski W."/>
            <person name="Marzo M."/>
            <person name="Matsuda M."/>
            <person name="Matzkin L."/>
            <person name="McAllister B."/>
            <person name="McBride C.S."/>
            <person name="McKernan B."/>
            <person name="McKernan K."/>
            <person name="Mendez-Lago M."/>
            <person name="Minx P."/>
            <person name="Mollenhauer M.U."/>
            <person name="Montooth K."/>
            <person name="Mount S.M."/>
            <person name="Mu X."/>
            <person name="Myers E."/>
            <person name="Negre B."/>
            <person name="Newfeld S."/>
            <person name="Nielsen R."/>
            <person name="Noor M.A."/>
            <person name="O'Grady P."/>
            <person name="Pachter L."/>
            <person name="Papaceit M."/>
            <person name="Parisi M.J."/>
            <person name="Parisi M."/>
            <person name="Parts L."/>
            <person name="Pedersen J.S."/>
            <person name="Pesole G."/>
            <person name="Phillippy A.M."/>
            <person name="Ponting C.P."/>
            <person name="Pop M."/>
            <person name="Porcelli D."/>
            <person name="Powell J.R."/>
            <person name="Prohaska S."/>
            <person name="Pruitt K."/>
            <person name="Puig M."/>
            <person name="Quesneville H."/>
            <person name="Ram K.R."/>
            <person name="Rand D."/>
            <person name="Rasmussen M.D."/>
            <person name="Reed L.K."/>
            <person name="Reenan R."/>
            <person name="Reily A."/>
            <person name="Remington K.A."/>
            <person name="Rieger T.T."/>
            <person name="Ritchie M.G."/>
            <person name="Robin C."/>
            <person name="Rogers Y.H."/>
            <person name="Rohde C."/>
            <person name="Rozas J."/>
            <person name="Rubenfield M.J."/>
            <person name="Ruiz A."/>
            <person name="Russo S."/>
            <person name="Salzberg S.L."/>
            <person name="Sanchez-Gracia A."/>
            <person name="Saranga D.J."/>
            <person name="Sato H."/>
            <person name="Schaeffer S.W."/>
            <person name="Schatz M.C."/>
            <person name="Schlenke T."/>
            <person name="Schwartz R."/>
            <person name="Segarra C."/>
            <person name="Singh R.S."/>
            <person name="Sirot L."/>
            <person name="Sirota M."/>
            <person name="Sisneros N.B."/>
            <person name="Smith C.D."/>
            <person name="Smith T.F."/>
            <person name="Spieth J."/>
            <person name="Stage D.E."/>
            <person name="Stark A."/>
            <person name="Stephan W."/>
            <person name="Strausberg R.L."/>
            <person name="Strempel S."/>
            <person name="Sturgill D."/>
            <person name="Sutton G."/>
            <person name="Sutton G.G."/>
            <person name="Tao W."/>
            <person name="Teichmann S."/>
            <person name="Tobari Y.N."/>
            <person name="Tomimura Y."/>
            <person name="Tsolas J.M."/>
            <person name="Valente V.L."/>
            <person name="Venter E."/>
            <person name="Venter J.C."/>
            <person name="Vicario S."/>
            <person name="Vieira F.G."/>
            <person name="Vilella A.J."/>
            <person name="Villasante A."/>
            <person name="Walenz B."/>
            <person name="Wang J."/>
            <person name="Wasserman M."/>
            <person name="Watts T."/>
            <person name="Wilson D."/>
            <person name="Wilson R.K."/>
            <person name="Wing R.A."/>
            <person name="Wolfner M.F."/>
            <person name="Wong A."/>
            <person name="Wong G.K."/>
            <person name="Wu C.I."/>
            <person name="Wu G."/>
            <person name="Yamamoto D."/>
            <person name="Yang H.P."/>
            <person name="Yang S.P."/>
            <person name="Yorke J.A."/>
            <person name="Yoshida K."/>
            <person name="Zdobnov E."/>
            <person name="Zhang P."/>
            <person name="Zhang Y."/>
            <person name="Zimin A.V."/>
            <person name="Baldwin J."/>
            <person name="Abdouelleil A."/>
            <person name="Abdulkadir J."/>
            <person name="Abebe A."/>
            <person name="Abera B."/>
            <person name="Abreu J."/>
            <person name="Acer S.C."/>
            <person name="Aftuck L."/>
            <person name="Alexander A."/>
            <person name="An P."/>
            <person name="Anderson E."/>
            <person name="Anderson S."/>
            <person name="Arachi H."/>
            <person name="Azer M."/>
            <person name="Bachantsang P."/>
            <person name="Barry A."/>
            <person name="Bayul T."/>
            <person name="Berlin A."/>
            <person name="Bessette D."/>
            <person name="Bloom T."/>
            <person name="Blye J."/>
            <person name="Boguslavskiy L."/>
            <person name="Bonnet C."/>
            <person name="Boukhgalter B."/>
            <person name="Bourzgui I."/>
            <person name="Brown A."/>
            <person name="Cahill P."/>
            <person name="Channer S."/>
            <person name="Cheshatsang Y."/>
            <person name="Chuda L."/>
            <person name="Citroen M."/>
            <person name="Collymore A."/>
            <person name="Cooke P."/>
            <person name="Costello M."/>
            <person name="D'Aco K."/>
            <person name="Daza R."/>
            <person name="De Haan G."/>
            <person name="DeGray S."/>
            <person name="DeMaso C."/>
            <person name="Dhargay N."/>
            <person name="Dooley K."/>
            <person name="Dooley E."/>
            <person name="Doricent M."/>
            <person name="Dorje P."/>
            <person name="Dorjee K."/>
            <person name="Dupes A."/>
            <person name="Elong R."/>
            <person name="Falk J."/>
            <person name="Farina A."/>
            <person name="Faro S."/>
            <person name="Ferguson D."/>
            <person name="Fisher S."/>
            <person name="Foley C.D."/>
            <person name="Franke A."/>
            <person name="Friedrich D."/>
            <person name="Gadbois L."/>
            <person name="Gearin G."/>
            <person name="Gearin C.R."/>
            <person name="Giannoukos G."/>
            <person name="Goode T."/>
            <person name="Graham J."/>
            <person name="Grandbois E."/>
            <person name="Grewal S."/>
            <person name="Gyaltsen K."/>
            <person name="Hafez N."/>
            <person name="Hagos B."/>
            <person name="Hall J."/>
            <person name="Henson C."/>
            <person name="Hollinger A."/>
            <person name="Honan T."/>
            <person name="Huard M.D."/>
            <person name="Hughes L."/>
            <person name="Hurhula B."/>
            <person name="Husby M.E."/>
            <person name="Kamat A."/>
            <person name="Kanga B."/>
            <person name="Kashin S."/>
            <person name="Khazanovich D."/>
            <person name="Kisner P."/>
            <person name="Lance K."/>
            <person name="Lara M."/>
            <person name="Lee W."/>
            <person name="Lennon N."/>
            <person name="Letendre F."/>
            <person name="LeVine R."/>
            <person name="Lipovsky A."/>
            <person name="Liu X."/>
            <person name="Liu J."/>
            <person name="Liu S."/>
            <person name="Lokyitsang T."/>
            <person name="Lokyitsang Y."/>
            <person name="Lubonja R."/>
            <person name="Lui A."/>
            <person name="MacDonald P."/>
            <person name="Magnisalis V."/>
            <person name="Maru K."/>
            <person name="Matthews C."/>
            <person name="McCusker W."/>
            <person name="McDonough S."/>
            <person name="Mehta T."/>
            <person name="Meldrim J."/>
            <person name="Meneus L."/>
            <person name="Mihai O."/>
            <person name="Mihalev A."/>
            <person name="Mihova T."/>
            <person name="Mittelman R."/>
            <person name="Mlenga V."/>
            <person name="Montmayeur A."/>
            <person name="Mulrain L."/>
            <person name="Navidi A."/>
            <person name="Naylor J."/>
            <person name="Negash T."/>
            <person name="Nguyen T."/>
            <person name="Nguyen N."/>
            <person name="Nicol R."/>
            <person name="Norbu C."/>
            <person name="Norbu N."/>
            <person name="Novod N."/>
            <person name="O'Neill B."/>
            <person name="Osman S."/>
            <person name="Markiewicz E."/>
            <person name="Oyono O.L."/>
            <person name="Patti C."/>
            <person name="Phunkhang P."/>
            <person name="Pierre F."/>
            <person name="Priest M."/>
            <person name="Raghuraman S."/>
            <person name="Rege F."/>
            <person name="Reyes R."/>
            <person name="Rise C."/>
            <person name="Rogov P."/>
            <person name="Ross K."/>
            <person name="Ryan E."/>
            <person name="Settipalli S."/>
            <person name="Shea T."/>
            <person name="Sherpa N."/>
            <person name="Shi L."/>
            <person name="Shih D."/>
            <person name="Sparrow T."/>
            <person name="Spaulding J."/>
            <person name="Stalker J."/>
            <person name="Stange-Thomann N."/>
            <person name="Stavropoulos S."/>
            <person name="Stone C."/>
            <person name="Strader C."/>
            <person name="Tesfaye S."/>
            <person name="Thomson T."/>
            <person name="Thoulutsang Y."/>
            <person name="Thoulutsang D."/>
            <person name="Topham K."/>
            <person name="Topping I."/>
            <person name="Tsamla T."/>
            <person name="Vassiliev H."/>
            <person name="Vo A."/>
            <person name="Wangchuk T."/>
            <person name="Wangdi T."/>
            <person name="Weiand M."/>
            <person name="Wilkinson J."/>
            <person name="Wilson A."/>
            <person name="Yadav S."/>
            <person name="Young G."/>
            <person name="Yu Q."/>
            <person name="Zembek L."/>
            <person name="Zhong D."/>
            <person name="Zimmer A."/>
            <person name="Zwirko Z."/>
            <person name="Jaffe D.B."/>
            <person name="Alvarez P."/>
            <person name="Brockman W."/>
            <person name="Butler J."/>
            <person name="Chin C."/>
            <person name="Gnerre S."/>
            <person name="Grabherr M."/>
            <person name="Kleber M."/>
            <person name="Mauceli E."/>
            <person name="MacCallum I."/>
        </authorList>
    </citation>
    <scope>NUCLEOTIDE SEQUENCE [LARGE SCALE GENOMIC DNA]</scope>
    <source>
        <strain evidence="12">Tucson 14024-0371.13</strain>
    </source>
</reference>
<dbReference type="AlphaFoldDB" id="B3M1L6"/>
<sequence>MSSQDSERQWKKKYRQINFFEGFIMNFAATLLTHPLELIRINMQAATLRNVKLPEVLTYIVKSGPAGFYFGFHSAAVRCGVQTIATYVVYHRLTHNHYVIRLRNYDTIPVHGVCNFVGGLMATPFAKLAVMRQTDLSRIPYYKRNYSRTWRSLRCIYLKGGFAYLFYGWQIYSICNATRAMLWFPINKMVMTGLEIIHDYQGKRFLHEISAMSVTGSILALLLTPVDILVTLSLNSNAYNGIPLWSICRTIFHRRGFKGFFLGAKFSMLTLMMHSMLVSTLVHVIHDP</sequence>
<dbReference type="EMBL" id="CH902617">
    <property type="protein sequence ID" value="EDV43307.2"/>
    <property type="molecule type" value="Genomic_DNA"/>
</dbReference>
<comment type="subcellular location">
    <subcellularLocation>
        <location evidence="1">Membrane</location>
        <topology evidence="1">Multi-pass membrane protein</topology>
    </subcellularLocation>
</comment>
<evidence type="ECO:0000256" key="4">
    <source>
        <dbReference type="ARBA" id="ARBA00022692"/>
    </source>
</evidence>
<dbReference type="InParanoid" id="B3M1L6"/>